<evidence type="ECO:0000313" key="2">
    <source>
        <dbReference type="EMBL" id="KAK8869340.1"/>
    </source>
</evidence>
<protein>
    <submittedName>
        <fullName evidence="2">Uncharacterized protein</fullName>
    </submittedName>
</protein>
<organism evidence="2 3">
    <name type="scientific">Apiospora arundinis</name>
    <dbReference type="NCBI Taxonomy" id="335852"/>
    <lineage>
        <taxon>Eukaryota</taxon>
        <taxon>Fungi</taxon>
        <taxon>Dikarya</taxon>
        <taxon>Ascomycota</taxon>
        <taxon>Pezizomycotina</taxon>
        <taxon>Sordariomycetes</taxon>
        <taxon>Xylariomycetidae</taxon>
        <taxon>Amphisphaeriales</taxon>
        <taxon>Apiosporaceae</taxon>
        <taxon>Apiospora</taxon>
    </lineage>
</organism>
<accession>A0ABR2IXN4</accession>
<dbReference type="EMBL" id="JAPCWZ010000004">
    <property type="protein sequence ID" value="KAK8869340.1"/>
    <property type="molecule type" value="Genomic_DNA"/>
</dbReference>
<feature type="compositionally biased region" description="Polar residues" evidence="1">
    <location>
        <begin position="1"/>
        <end position="30"/>
    </location>
</feature>
<proteinExistence type="predicted"/>
<name>A0ABR2IXN4_9PEZI</name>
<keyword evidence="3" id="KW-1185">Reference proteome</keyword>
<gene>
    <name evidence="2" type="ORF">PGQ11_007918</name>
</gene>
<sequence>MPSSSTVPQTGNNLPSSENAGMAGSTSTPATAGVGDDKPKALDAEGAIGKQFTEKGALGGAAAAVGGPLAKDGMVGKQFTTEGAIGGSVQNAMGGAKGPNRSN</sequence>
<evidence type="ECO:0000256" key="1">
    <source>
        <dbReference type="SAM" id="MobiDB-lite"/>
    </source>
</evidence>
<dbReference type="Proteomes" id="UP001390339">
    <property type="component" value="Unassembled WGS sequence"/>
</dbReference>
<feature type="region of interest" description="Disordered" evidence="1">
    <location>
        <begin position="1"/>
        <end position="47"/>
    </location>
</feature>
<evidence type="ECO:0000313" key="3">
    <source>
        <dbReference type="Proteomes" id="UP001390339"/>
    </source>
</evidence>
<comment type="caution">
    <text evidence="2">The sequence shown here is derived from an EMBL/GenBank/DDBJ whole genome shotgun (WGS) entry which is preliminary data.</text>
</comment>
<reference evidence="2 3" key="1">
    <citation type="journal article" date="2024" name="IMA Fungus">
        <title>Apiospora arundinis, a panoply of carbohydrate-active enzymes and secondary metabolites.</title>
        <authorList>
            <person name="Sorensen T."/>
            <person name="Petersen C."/>
            <person name="Muurmann A.T."/>
            <person name="Christiansen J.V."/>
            <person name="Brundto M.L."/>
            <person name="Overgaard C.K."/>
            <person name="Boysen A.T."/>
            <person name="Wollenberg R.D."/>
            <person name="Larsen T.O."/>
            <person name="Sorensen J.L."/>
            <person name="Nielsen K.L."/>
            <person name="Sondergaard T.E."/>
        </authorList>
    </citation>
    <scope>NUCLEOTIDE SEQUENCE [LARGE SCALE GENOMIC DNA]</scope>
    <source>
        <strain evidence="2 3">AAU 773</strain>
    </source>
</reference>